<keyword evidence="3" id="KW-1185">Reference proteome</keyword>
<evidence type="ECO:0000313" key="3">
    <source>
        <dbReference type="Proteomes" id="UP000315783"/>
    </source>
</evidence>
<dbReference type="EMBL" id="SPUK01000014">
    <property type="protein sequence ID" value="TQV92633.1"/>
    <property type="molecule type" value="Genomic_DNA"/>
</dbReference>
<evidence type="ECO:0000256" key="1">
    <source>
        <dbReference type="SAM" id="MobiDB-lite"/>
    </source>
</evidence>
<gene>
    <name evidence="2" type="ORF">IF1G_08557</name>
</gene>
<feature type="region of interest" description="Disordered" evidence="1">
    <location>
        <begin position="33"/>
        <end position="182"/>
    </location>
</feature>
<dbReference type="OrthoDB" id="5194044at2759"/>
<protein>
    <submittedName>
        <fullName evidence="2">Uncharacterized protein</fullName>
    </submittedName>
</protein>
<reference evidence="2 3" key="1">
    <citation type="journal article" date="2019" name="Appl. Microbiol. Biotechnol.">
        <title>Genome sequence of Isaria javanica and comparative genome analysis insights into family S53 peptidase evolution in fungal entomopathogens.</title>
        <authorList>
            <person name="Lin R."/>
            <person name="Zhang X."/>
            <person name="Xin B."/>
            <person name="Zou M."/>
            <person name="Gao Y."/>
            <person name="Qin F."/>
            <person name="Hu Q."/>
            <person name="Xie B."/>
            <person name="Cheng X."/>
        </authorList>
    </citation>
    <scope>NUCLEOTIDE SEQUENCE [LARGE SCALE GENOMIC DNA]</scope>
    <source>
        <strain evidence="2 3">IJ1G</strain>
    </source>
</reference>
<sequence>MPILLAFFKSCAYNVALAVSKSLAAAFPIQHHHSRLARRTPPVMPDVDDPSRMARKGKEAPIAPGLQHAKHVRFEPNGGNGGSSTATQYPPPPQATSAPNSPSSSKTQAAAAAAAAGTPLPPSKSREQASQAASSPPAVDNQPTSFPQVGAPPGQFGPGHWYTSADPRMSLSQPQQYQQLPSNGGVMGGGFWSQPGVVPLFANGAPAGTHFYPAAVSPHFAALNNICHPSSVFIPGTAAAATAAAPDSNIMANYQNAGPPNSGVNFQPPVPDTTFGPIPHVYIPRFDATHASGHPQPAYSTVPVGQPGFVVAQQPVMIPQPMTAPGQQPVFLAGQAPPGFIQTAATAPPQVIMGGGGGGGGGIPVIAGNSGFPPDVSGLGRTQGEEMLRQLQFAHANKLFEPQEFKPADDDPSRFYYVREVDGNWTQRNRFTIDHMGDCRWYVTDEGWFYAVRLPD</sequence>
<comment type="caution">
    <text evidence="2">The sequence shown here is derived from an EMBL/GenBank/DDBJ whole genome shotgun (WGS) entry which is preliminary data.</text>
</comment>
<feature type="compositionally biased region" description="Low complexity" evidence="1">
    <location>
        <begin position="128"/>
        <end position="138"/>
    </location>
</feature>
<feature type="compositionally biased region" description="Low complexity" evidence="1">
    <location>
        <begin position="170"/>
        <end position="182"/>
    </location>
</feature>
<dbReference type="Proteomes" id="UP000315783">
    <property type="component" value="Unassembled WGS sequence"/>
</dbReference>
<feature type="compositionally biased region" description="Basic and acidic residues" evidence="1">
    <location>
        <begin position="49"/>
        <end position="59"/>
    </location>
</feature>
<dbReference type="AlphaFoldDB" id="A0A545VP01"/>
<organism evidence="2 3">
    <name type="scientific">Cordyceps javanica</name>
    <dbReference type="NCBI Taxonomy" id="43265"/>
    <lineage>
        <taxon>Eukaryota</taxon>
        <taxon>Fungi</taxon>
        <taxon>Dikarya</taxon>
        <taxon>Ascomycota</taxon>
        <taxon>Pezizomycotina</taxon>
        <taxon>Sordariomycetes</taxon>
        <taxon>Hypocreomycetidae</taxon>
        <taxon>Hypocreales</taxon>
        <taxon>Cordycipitaceae</taxon>
        <taxon>Cordyceps</taxon>
    </lineage>
</organism>
<name>A0A545VP01_9HYPO</name>
<feature type="compositionally biased region" description="Low complexity" evidence="1">
    <location>
        <begin position="95"/>
        <end position="116"/>
    </location>
</feature>
<evidence type="ECO:0000313" key="2">
    <source>
        <dbReference type="EMBL" id="TQV92633.1"/>
    </source>
</evidence>
<dbReference type="STRING" id="43265.A0A545VP01"/>
<accession>A0A545VP01</accession>
<proteinExistence type="predicted"/>